<evidence type="ECO:0000256" key="5">
    <source>
        <dbReference type="ARBA" id="ARBA00022679"/>
    </source>
</evidence>
<evidence type="ECO:0000313" key="14">
    <source>
        <dbReference type="EMBL" id="KRO63211.1"/>
    </source>
</evidence>
<comment type="caution">
    <text evidence="14">The sequence shown here is derived from an EMBL/GenBank/DDBJ whole genome shotgun (WGS) entry which is preliminary data.</text>
</comment>
<dbReference type="EC" id="2.7.6.3" evidence="3"/>
<evidence type="ECO:0000256" key="10">
    <source>
        <dbReference type="ARBA" id="ARBA00029409"/>
    </source>
</evidence>
<dbReference type="GO" id="GO:0005524">
    <property type="term" value="F:ATP binding"/>
    <property type="evidence" value="ECO:0007669"/>
    <property type="project" value="UniProtKB-KW"/>
</dbReference>
<evidence type="ECO:0000256" key="3">
    <source>
        <dbReference type="ARBA" id="ARBA00013253"/>
    </source>
</evidence>
<evidence type="ECO:0000313" key="15">
    <source>
        <dbReference type="Proteomes" id="UP000051269"/>
    </source>
</evidence>
<evidence type="ECO:0000256" key="9">
    <source>
        <dbReference type="ARBA" id="ARBA00022909"/>
    </source>
</evidence>
<evidence type="ECO:0000256" key="8">
    <source>
        <dbReference type="ARBA" id="ARBA00022840"/>
    </source>
</evidence>
<evidence type="ECO:0000256" key="7">
    <source>
        <dbReference type="ARBA" id="ARBA00022777"/>
    </source>
</evidence>
<dbReference type="InterPro" id="IPR035907">
    <property type="entry name" value="Hppk_sf"/>
</dbReference>
<dbReference type="Proteomes" id="UP000051269">
    <property type="component" value="Unassembled WGS sequence"/>
</dbReference>
<evidence type="ECO:0000256" key="12">
    <source>
        <dbReference type="ARBA" id="ARBA00033413"/>
    </source>
</evidence>
<evidence type="ECO:0000256" key="11">
    <source>
        <dbReference type="ARBA" id="ARBA00029766"/>
    </source>
</evidence>
<keyword evidence="6" id="KW-0547">Nucleotide-binding</keyword>
<dbReference type="GO" id="GO:0003848">
    <property type="term" value="F:2-amino-4-hydroxy-6-hydroxymethyldihydropteridine diphosphokinase activity"/>
    <property type="evidence" value="ECO:0007669"/>
    <property type="project" value="UniProtKB-EC"/>
</dbReference>
<dbReference type="SUPFAM" id="SSF55083">
    <property type="entry name" value="6-hydroxymethyl-7,8-dihydropterin pyrophosphokinase, HPPK"/>
    <property type="match status" value="1"/>
</dbReference>
<dbReference type="GO" id="GO:0016301">
    <property type="term" value="F:kinase activity"/>
    <property type="evidence" value="ECO:0007669"/>
    <property type="project" value="UniProtKB-KW"/>
</dbReference>
<reference evidence="14 15" key="1">
    <citation type="submission" date="2015-10" db="EMBL/GenBank/DDBJ databases">
        <title>Metagenome-Assembled Genomes uncover a global brackish microbiome.</title>
        <authorList>
            <person name="Hugerth L.W."/>
            <person name="Larsson J."/>
            <person name="Alneberg J."/>
            <person name="Lindh M.V."/>
            <person name="Legrand C."/>
            <person name="Pinhassi J."/>
            <person name="Andersson A.F."/>
        </authorList>
    </citation>
    <scope>NUCLEOTIDE SEQUENCE [LARGE SCALE GENOMIC DNA]</scope>
    <source>
        <strain evidence="14">BACL18 MAG-120507-bin52</strain>
    </source>
</reference>
<evidence type="ECO:0000256" key="1">
    <source>
        <dbReference type="ARBA" id="ARBA00005051"/>
    </source>
</evidence>
<evidence type="ECO:0000256" key="4">
    <source>
        <dbReference type="ARBA" id="ARBA00016218"/>
    </source>
</evidence>
<keyword evidence="5" id="KW-0808">Transferase</keyword>
<dbReference type="CDD" id="cd00483">
    <property type="entry name" value="HPPK"/>
    <property type="match status" value="1"/>
</dbReference>
<keyword evidence="9" id="KW-0289">Folate biosynthesis</keyword>
<proteinExistence type="inferred from homology"/>
<evidence type="ECO:0000259" key="13">
    <source>
        <dbReference type="Pfam" id="PF01288"/>
    </source>
</evidence>
<dbReference type="AlphaFoldDB" id="A0A0R2RQ26"/>
<dbReference type="Pfam" id="PF01288">
    <property type="entry name" value="HPPK"/>
    <property type="match status" value="1"/>
</dbReference>
<comment type="similarity">
    <text evidence="2">Belongs to the HPPK family.</text>
</comment>
<comment type="function">
    <text evidence="10">Catalyzes the transfer of pyrophosphate from adenosine triphosphate (ATP) to 6-hydroxymethyl-7,8-dihydropterin, an enzymatic step in folate biosynthesis pathway.</text>
</comment>
<keyword evidence="7" id="KW-0418">Kinase</keyword>
<dbReference type="GO" id="GO:0046654">
    <property type="term" value="P:tetrahydrofolate biosynthetic process"/>
    <property type="evidence" value="ECO:0007669"/>
    <property type="project" value="UniProtKB-UniPathway"/>
</dbReference>
<dbReference type="EMBL" id="LIBO01000003">
    <property type="protein sequence ID" value="KRO63211.1"/>
    <property type="molecule type" value="Genomic_DNA"/>
</dbReference>
<dbReference type="NCBIfam" id="TIGR01498">
    <property type="entry name" value="folK"/>
    <property type="match status" value="1"/>
</dbReference>
<comment type="pathway">
    <text evidence="1">Cofactor biosynthesis; tetrahydrofolate biosynthesis; 2-amino-4-hydroxy-6-hydroxymethyl-7,8-dihydropteridine diphosphate from 7,8-dihydroneopterin triphosphate: step 4/4.</text>
</comment>
<name>A0A0R2RQ26_9BACT</name>
<accession>A0A0R2RQ26</accession>
<dbReference type="PANTHER" id="PTHR43071:SF1">
    <property type="entry name" value="2-AMINO-4-HYDROXY-6-HYDROXYMETHYLDIHYDROPTERIDINE PYROPHOSPHOKINASE"/>
    <property type="match status" value="1"/>
</dbReference>
<dbReference type="Gene3D" id="3.30.70.560">
    <property type="entry name" value="7,8-Dihydro-6-hydroxymethylpterin-pyrophosphokinase HPPK"/>
    <property type="match status" value="1"/>
</dbReference>
<protein>
    <recommendedName>
        <fullName evidence="4">2-amino-4-hydroxy-6-hydroxymethyldihydropteridine pyrophosphokinase</fullName>
        <ecNumber evidence="3">2.7.6.3</ecNumber>
    </recommendedName>
    <alternativeName>
        <fullName evidence="11">6-hydroxymethyl-7,8-dihydropterin pyrophosphokinase</fullName>
    </alternativeName>
    <alternativeName>
        <fullName evidence="12">7,8-dihydro-6-hydroxymethylpterin-pyrophosphokinase</fullName>
    </alternativeName>
</protein>
<organism evidence="14 15">
    <name type="scientific">Verrucomicrobia subdivision 6 bacterium BACL9 MAG-120507-bin52</name>
    <dbReference type="NCBI Taxonomy" id="1655590"/>
    <lineage>
        <taxon>Bacteria</taxon>
        <taxon>Pseudomonadati</taxon>
        <taxon>Verrucomicrobiota</taxon>
        <taxon>Verrucomicrobiia</taxon>
        <taxon>Verrucomicrobiales</taxon>
        <taxon>Verrucomicrobia subdivision 6</taxon>
    </lineage>
</organism>
<evidence type="ECO:0000256" key="2">
    <source>
        <dbReference type="ARBA" id="ARBA00005810"/>
    </source>
</evidence>
<sequence>MQIGIGLGSNVGDRARELALARGWIRGLDAGAHFSSEYETAPVDCPAGSPPFRNQVGEIHWSGSLEALLQWMQEYERSRGRRSVRRKNEPRTLDLDILYAGRNWVQSPRLDLPHPRMGERRFVMEPLAELCPGRRIAGLPGTVLETANWLRGRGGPLCRRIE</sequence>
<keyword evidence="8" id="KW-0067">ATP-binding</keyword>
<evidence type="ECO:0000256" key="6">
    <source>
        <dbReference type="ARBA" id="ARBA00022741"/>
    </source>
</evidence>
<dbReference type="GO" id="GO:0046656">
    <property type="term" value="P:folic acid biosynthetic process"/>
    <property type="evidence" value="ECO:0007669"/>
    <property type="project" value="UniProtKB-KW"/>
</dbReference>
<feature type="domain" description="7,8-dihydro-6-hydroxymethylpterin-pyrophosphokinase" evidence="13">
    <location>
        <begin position="5"/>
        <end position="132"/>
    </location>
</feature>
<dbReference type="InterPro" id="IPR000550">
    <property type="entry name" value="Hppk"/>
</dbReference>
<dbReference type="PANTHER" id="PTHR43071">
    <property type="entry name" value="2-AMINO-4-HYDROXY-6-HYDROXYMETHYLDIHYDROPTERIDINE PYROPHOSPHOKINASE"/>
    <property type="match status" value="1"/>
</dbReference>
<gene>
    <name evidence="14" type="ORF">ABR82_04345</name>
</gene>
<dbReference type="UniPathway" id="UPA00077">
    <property type="reaction ID" value="UER00155"/>
</dbReference>